<dbReference type="EMBL" id="LNQR01000019">
    <property type="protein sequence ID" value="KWT92861.1"/>
    <property type="molecule type" value="Genomic_DNA"/>
</dbReference>
<keyword evidence="1" id="KW-1133">Transmembrane helix</keyword>
<evidence type="ECO:0000256" key="1">
    <source>
        <dbReference type="SAM" id="Phobius"/>
    </source>
</evidence>
<gene>
    <name evidence="2" type="ORF">ASN18_0447</name>
</gene>
<dbReference type="Pfam" id="PF10825">
    <property type="entry name" value="DUF2752"/>
    <property type="match status" value="1"/>
</dbReference>
<keyword evidence="1" id="KW-0812">Transmembrane</keyword>
<feature type="transmembrane region" description="Helical" evidence="1">
    <location>
        <begin position="7"/>
        <end position="26"/>
    </location>
</feature>
<evidence type="ECO:0008006" key="4">
    <source>
        <dbReference type="Google" id="ProtNLM"/>
    </source>
</evidence>
<evidence type="ECO:0000313" key="3">
    <source>
        <dbReference type="Proteomes" id="UP000060487"/>
    </source>
</evidence>
<feature type="transmembrane region" description="Helical" evidence="1">
    <location>
        <begin position="105"/>
        <end position="122"/>
    </location>
</feature>
<sequence>MTGTNRKYFVIFLPVLTAAAAIVYLYDPSSSWFYPKCLFYRLTGLYCPGCGSTRAVHQLLHGNIAAAFKLNPLTVTALPFLVFGIVLEMGVFHSRPKWLSYVRQYSKLLLLGLILFWILRNIPVEPFIYLRP</sequence>
<protein>
    <recommendedName>
        <fullName evidence="4">DUF2752 domain-containing protein</fullName>
    </recommendedName>
</protein>
<dbReference type="RefSeq" id="WP_085050972.1">
    <property type="nucleotide sequence ID" value="NZ_LNQR01000019.1"/>
</dbReference>
<dbReference type="Proteomes" id="UP000060487">
    <property type="component" value="Unassembled WGS sequence"/>
</dbReference>
<dbReference type="InterPro" id="IPR021215">
    <property type="entry name" value="DUF2752"/>
</dbReference>
<keyword evidence="1" id="KW-0472">Membrane</keyword>
<comment type="caution">
    <text evidence="2">The sequence shown here is derived from an EMBL/GenBank/DDBJ whole genome shotgun (WGS) entry which is preliminary data.</text>
</comment>
<accession>A0ABR5SJY1</accession>
<proteinExistence type="predicted"/>
<keyword evidence="3" id="KW-1185">Reference proteome</keyword>
<organism evidence="2 3">
    <name type="scientific">Candidatus Magnetominusculus xianensis</name>
    <dbReference type="NCBI Taxonomy" id="1748249"/>
    <lineage>
        <taxon>Bacteria</taxon>
        <taxon>Pseudomonadati</taxon>
        <taxon>Nitrospirota</taxon>
        <taxon>Nitrospiria</taxon>
        <taxon>Nitrospirales</taxon>
        <taxon>Nitrospiraceae</taxon>
        <taxon>Candidatus Magnetominusculus</taxon>
    </lineage>
</organism>
<name>A0ABR5SJY1_9BACT</name>
<evidence type="ECO:0000313" key="2">
    <source>
        <dbReference type="EMBL" id="KWT92861.1"/>
    </source>
</evidence>
<reference evidence="2 3" key="1">
    <citation type="submission" date="2015-11" db="EMBL/GenBank/DDBJ databases">
        <authorList>
            <person name="Lin W."/>
        </authorList>
    </citation>
    <scope>NUCLEOTIDE SEQUENCE [LARGE SCALE GENOMIC DNA]</scope>
    <source>
        <strain evidence="2 3">HCH-1</strain>
    </source>
</reference>
<feature type="transmembrane region" description="Helical" evidence="1">
    <location>
        <begin position="73"/>
        <end position="93"/>
    </location>
</feature>